<evidence type="ECO:0000313" key="4">
    <source>
        <dbReference type="Proteomes" id="UP000001685"/>
    </source>
</evidence>
<dbReference type="InterPro" id="IPR012340">
    <property type="entry name" value="NA-bd_OB-fold"/>
</dbReference>
<dbReference type="Pfam" id="PF12172">
    <property type="entry name" value="zf-ChsH2"/>
    <property type="match status" value="1"/>
</dbReference>
<sequence>MVRTRPQRRCGASESSAGGRAVSQTATGTVQKAHEECGLSYNRCRWCGTASFRRLLCPVCASSELEPEITNGHGTVVRTAVVHRYTEAARNESLVRFSEGFVFRCRIVGAAPHLVTVGARVRPVPGDEPETGEVVLELCEPPARRDWV</sequence>
<dbReference type="PANTHER" id="PTHR34075:SF5">
    <property type="entry name" value="BLR3430 PROTEIN"/>
    <property type="match status" value="1"/>
</dbReference>
<dbReference type="EMBL" id="AP009493">
    <property type="protein sequence ID" value="BAG18035.1"/>
    <property type="molecule type" value="Genomic_DNA"/>
</dbReference>
<name>B1VV51_STRGG</name>
<evidence type="ECO:0000256" key="1">
    <source>
        <dbReference type="SAM" id="MobiDB-lite"/>
    </source>
</evidence>
<protein>
    <recommendedName>
        <fullName evidence="2">ChsH2 rubredoxin-like zinc ribbon domain-containing protein</fullName>
    </recommendedName>
</protein>
<reference evidence="4" key="1">
    <citation type="journal article" date="2008" name="J. Bacteriol.">
        <title>Genome sequence of the streptomycin-producing microorganism Streptomyces griseus IFO 13350.</title>
        <authorList>
            <person name="Ohnishi Y."/>
            <person name="Ishikawa J."/>
            <person name="Hara H."/>
            <person name="Suzuki H."/>
            <person name="Ikenoya M."/>
            <person name="Ikeda H."/>
            <person name="Yamashita A."/>
            <person name="Hattori M."/>
            <person name="Horinouchi S."/>
        </authorList>
    </citation>
    <scope>NUCLEOTIDE SEQUENCE [LARGE SCALE GENOMIC DNA]</scope>
    <source>
        <strain evidence="4">JCM 4626 / NBRC 13350</strain>
    </source>
</reference>
<feature type="region of interest" description="Disordered" evidence="1">
    <location>
        <begin position="1"/>
        <end position="27"/>
    </location>
</feature>
<organism evidence="3 4">
    <name type="scientific">Streptomyces griseus subsp. griseus (strain JCM 4626 / CBS 651.72 / NBRC 13350 / KCC S-0626 / ISP 5235)</name>
    <dbReference type="NCBI Taxonomy" id="455632"/>
    <lineage>
        <taxon>Bacteria</taxon>
        <taxon>Bacillati</taxon>
        <taxon>Actinomycetota</taxon>
        <taxon>Actinomycetes</taxon>
        <taxon>Kitasatosporales</taxon>
        <taxon>Streptomycetaceae</taxon>
        <taxon>Streptomyces</taxon>
    </lineage>
</organism>
<proteinExistence type="predicted"/>
<dbReference type="HOGENOM" id="CLU_152610_0_0_11"/>
<feature type="domain" description="ChsH2 rubredoxin-like zinc ribbon" evidence="2">
    <location>
        <begin position="43"/>
        <end position="66"/>
    </location>
</feature>
<evidence type="ECO:0000313" key="3">
    <source>
        <dbReference type="EMBL" id="BAG18035.1"/>
    </source>
</evidence>
<dbReference type="eggNOG" id="COG1545">
    <property type="taxonomic scope" value="Bacteria"/>
</dbReference>
<dbReference type="SUPFAM" id="SSF50249">
    <property type="entry name" value="Nucleic acid-binding proteins"/>
    <property type="match status" value="1"/>
</dbReference>
<dbReference type="InterPro" id="IPR022002">
    <property type="entry name" value="ChsH2_Znr"/>
</dbReference>
<dbReference type="PANTHER" id="PTHR34075">
    <property type="entry name" value="BLR3430 PROTEIN"/>
    <property type="match status" value="1"/>
</dbReference>
<dbReference type="AlphaFoldDB" id="B1VV51"/>
<evidence type="ECO:0000259" key="2">
    <source>
        <dbReference type="Pfam" id="PF12172"/>
    </source>
</evidence>
<gene>
    <name evidence="3" type="ordered locus">SGR_1206</name>
</gene>
<dbReference type="Proteomes" id="UP000001685">
    <property type="component" value="Chromosome"/>
</dbReference>
<accession>B1VV51</accession>
<dbReference type="InterPro" id="IPR052513">
    <property type="entry name" value="Thioester_dehydratase-like"/>
</dbReference>
<dbReference type="KEGG" id="sgr:SGR_1206"/>